<feature type="transmembrane region" description="Helical" evidence="1">
    <location>
        <begin position="58"/>
        <end position="77"/>
    </location>
</feature>
<feature type="transmembrane region" description="Helical" evidence="1">
    <location>
        <begin position="84"/>
        <end position="103"/>
    </location>
</feature>
<evidence type="ECO:0000313" key="2">
    <source>
        <dbReference type="EMBL" id="GIF97831.1"/>
    </source>
</evidence>
<keyword evidence="1" id="KW-0812">Transmembrane</keyword>
<keyword evidence="3" id="KW-1185">Reference proteome</keyword>
<organism evidence="2 3">
    <name type="scientific">Catellatospora citrea</name>
    <dbReference type="NCBI Taxonomy" id="53366"/>
    <lineage>
        <taxon>Bacteria</taxon>
        <taxon>Bacillati</taxon>
        <taxon>Actinomycetota</taxon>
        <taxon>Actinomycetes</taxon>
        <taxon>Micromonosporales</taxon>
        <taxon>Micromonosporaceae</taxon>
        <taxon>Catellatospora</taxon>
    </lineage>
</organism>
<dbReference type="AlphaFoldDB" id="A0A8J3KD37"/>
<dbReference type="RefSeq" id="WP_120318779.1">
    <property type="nucleotide sequence ID" value="NZ_BONH01000011.1"/>
</dbReference>
<gene>
    <name evidence="2" type="ORF">Cci01nite_29250</name>
</gene>
<protein>
    <submittedName>
        <fullName evidence="2">Uncharacterized protein</fullName>
    </submittedName>
</protein>
<keyword evidence="1" id="KW-0472">Membrane</keyword>
<proteinExistence type="predicted"/>
<reference evidence="2 3" key="1">
    <citation type="submission" date="2021-01" db="EMBL/GenBank/DDBJ databases">
        <title>Whole genome shotgun sequence of Catellatospora citrea NBRC 14495.</title>
        <authorList>
            <person name="Komaki H."/>
            <person name="Tamura T."/>
        </authorList>
    </citation>
    <scope>NUCLEOTIDE SEQUENCE [LARGE SCALE GENOMIC DNA]</scope>
    <source>
        <strain evidence="2 3">NBRC 14495</strain>
    </source>
</reference>
<feature type="transmembrane region" description="Helical" evidence="1">
    <location>
        <begin position="9"/>
        <end position="31"/>
    </location>
</feature>
<dbReference type="EMBL" id="BONH01000011">
    <property type="protein sequence ID" value="GIF97831.1"/>
    <property type="molecule type" value="Genomic_DNA"/>
</dbReference>
<sequence>MSERDTRRLIVRLGLAGAAVVHLWWGLWAYAAPYPFFSTFPGFGQRWTAGYPPYNEHLVVDLGATFLTLGVLLAVPAVRYRRAVARLALAGAAIFGTLHLAFHAGHRGVLSGPDWAAGLVPLVVGVLLPVALWVAAPAD</sequence>
<dbReference type="Proteomes" id="UP000659904">
    <property type="component" value="Unassembled WGS sequence"/>
</dbReference>
<accession>A0A8J3KD37</accession>
<evidence type="ECO:0000256" key="1">
    <source>
        <dbReference type="SAM" id="Phobius"/>
    </source>
</evidence>
<evidence type="ECO:0000313" key="3">
    <source>
        <dbReference type="Proteomes" id="UP000659904"/>
    </source>
</evidence>
<feature type="transmembrane region" description="Helical" evidence="1">
    <location>
        <begin position="115"/>
        <end position="136"/>
    </location>
</feature>
<name>A0A8J3KD37_9ACTN</name>
<keyword evidence="1" id="KW-1133">Transmembrane helix</keyword>
<comment type="caution">
    <text evidence="2">The sequence shown here is derived from an EMBL/GenBank/DDBJ whole genome shotgun (WGS) entry which is preliminary data.</text>
</comment>